<feature type="compositionally biased region" description="Basic residues" evidence="1">
    <location>
        <begin position="281"/>
        <end position="290"/>
    </location>
</feature>
<dbReference type="InterPro" id="IPR027267">
    <property type="entry name" value="AH/BAR_dom_sf"/>
</dbReference>
<feature type="region of interest" description="Disordered" evidence="1">
    <location>
        <begin position="1"/>
        <end position="21"/>
    </location>
</feature>
<feature type="region of interest" description="Disordered" evidence="1">
    <location>
        <begin position="257"/>
        <end position="297"/>
    </location>
</feature>
<gene>
    <name evidence="2" type="primary">Cnig_chr_IV.g13862</name>
    <name evidence="2" type="ORF">B9Z55_013862</name>
</gene>
<dbReference type="Gene3D" id="1.20.1270.60">
    <property type="entry name" value="Arfaptin homology (AH) domain/BAR domain"/>
    <property type="match status" value="1"/>
</dbReference>
<reference evidence="3" key="1">
    <citation type="submission" date="2017-10" db="EMBL/GenBank/DDBJ databases">
        <title>Rapid genome shrinkage in a self-fertile nematode reveals novel sperm competition proteins.</title>
        <authorList>
            <person name="Yin D."/>
            <person name="Schwarz E.M."/>
            <person name="Thomas C.G."/>
            <person name="Felde R.L."/>
            <person name="Korf I.F."/>
            <person name="Cutter A.D."/>
            <person name="Schartner C.M."/>
            <person name="Ralston E.J."/>
            <person name="Meyer B.J."/>
            <person name="Haag E.S."/>
        </authorList>
    </citation>
    <scope>NUCLEOTIDE SEQUENCE [LARGE SCALE GENOMIC DNA]</scope>
    <source>
        <strain evidence="3">JU1422</strain>
    </source>
</reference>
<keyword evidence="3" id="KW-1185">Reference proteome</keyword>
<feature type="compositionally biased region" description="Basic and acidic residues" evidence="1">
    <location>
        <begin position="261"/>
        <end position="276"/>
    </location>
</feature>
<evidence type="ECO:0008006" key="4">
    <source>
        <dbReference type="Google" id="ProtNLM"/>
    </source>
</evidence>
<dbReference type="Proteomes" id="UP000230233">
    <property type="component" value="Chromosome IV"/>
</dbReference>
<accession>A0A2G5U3J0</accession>
<organism evidence="2 3">
    <name type="scientific">Caenorhabditis nigoni</name>
    <dbReference type="NCBI Taxonomy" id="1611254"/>
    <lineage>
        <taxon>Eukaryota</taxon>
        <taxon>Metazoa</taxon>
        <taxon>Ecdysozoa</taxon>
        <taxon>Nematoda</taxon>
        <taxon>Chromadorea</taxon>
        <taxon>Rhabditida</taxon>
        <taxon>Rhabditina</taxon>
        <taxon>Rhabditomorpha</taxon>
        <taxon>Rhabditoidea</taxon>
        <taxon>Rhabditidae</taxon>
        <taxon>Peloderinae</taxon>
        <taxon>Caenorhabditis</taxon>
    </lineage>
</organism>
<dbReference type="STRING" id="1611254.A0A2G5U3J0"/>
<evidence type="ECO:0000313" key="2">
    <source>
        <dbReference type="EMBL" id="PIC34114.1"/>
    </source>
</evidence>
<feature type="region of interest" description="Disordered" evidence="1">
    <location>
        <begin position="189"/>
        <end position="210"/>
    </location>
</feature>
<dbReference type="EMBL" id="PDUG01000004">
    <property type="protein sequence ID" value="PIC34114.1"/>
    <property type="molecule type" value="Genomic_DNA"/>
</dbReference>
<sequence>MASSYSTRSSRGPKSSADDGGFQKGFYGINGTVHNKGISLLKKKKKKLHYEDDIRAQCKNMDHYKDSADKLHSALMLILVESKASADSLATSSIPSKIPVDPGYQHCSDYLAVYETIQKHGLKELKLDSLDPIVKATKKLADEQEKYVRMQLETLKPLTKFISDEYWEFAKAKYVYQNALEKFENNANGTKSIRPGSMEPSASGLSVEKTKDDAKSKMMGILNKITAKKESHALCVLQFSKQASDWHKNVGVVLAPFNTKPTEEYKPKAGEGEAKSVVHSSRTKKVHRKTSKENSSR</sequence>
<evidence type="ECO:0000313" key="3">
    <source>
        <dbReference type="Proteomes" id="UP000230233"/>
    </source>
</evidence>
<dbReference type="PANTHER" id="PTHR39364">
    <property type="entry name" value="PROTEIN CBG04867"/>
    <property type="match status" value="1"/>
</dbReference>
<proteinExistence type="predicted"/>
<dbReference type="PANTHER" id="PTHR39364:SF1">
    <property type="entry name" value="DUF5045 DOMAIN-CONTAINING PROTEIN-RELATED"/>
    <property type="match status" value="1"/>
</dbReference>
<name>A0A2G5U3J0_9PELO</name>
<protein>
    <recommendedName>
        <fullName evidence="4">BAR domain-containing protein</fullName>
    </recommendedName>
</protein>
<dbReference type="AlphaFoldDB" id="A0A2G5U3J0"/>
<dbReference type="OrthoDB" id="5789121at2759"/>
<feature type="compositionally biased region" description="Polar residues" evidence="1">
    <location>
        <begin position="1"/>
        <end position="13"/>
    </location>
</feature>
<comment type="caution">
    <text evidence="2">The sequence shown here is derived from an EMBL/GenBank/DDBJ whole genome shotgun (WGS) entry which is preliminary data.</text>
</comment>
<evidence type="ECO:0000256" key="1">
    <source>
        <dbReference type="SAM" id="MobiDB-lite"/>
    </source>
</evidence>